<accession>A0A2K1JH71</accession>
<feature type="compositionally biased region" description="Basic and acidic residues" evidence="1">
    <location>
        <begin position="665"/>
        <end position="684"/>
    </location>
</feature>
<dbReference type="EMBL" id="ABEU02000014">
    <property type="protein sequence ID" value="PNR40902.1"/>
    <property type="molecule type" value="Genomic_DNA"/>
</dbReference>
<dbReference type="KEGG" id="ppp:112291350"/>
<reference evidence="4" key="3">
    <citation type="submission" date="2020-12" db="UniProtKB">
        <authorList>
            <consortium name="EnsemblPlants"/>
        </authorList>
    </citation>
    <scope>IDENTIFICATION</scope>
</reference>
<evidence type="ECO:0000313" key="4">
    <source>
        <dbReference type="EnsemblPlants" id="Pp3c14_10270V3.1"/>
    </source>
</evidence>
<dbReference type="FunCoup" id="A0A2K1JH71">
    <property type="interactions" value="1678"/>
</dbReference>
<keyword evidence="2" id="KW-0472">Membrane</keyword>
<dbReference type="Proteomes" id="UP000006727">
    <property type="component" value="Chromosome 14"/>
</dbReference>
<dbReference type="Gramene" id="Pp3c14_10270V3.1">
    <property type="protein sequence ID" value="Pp3c14_10270V3.1"/>
    <property type="gene ID" value="Pp3c14_10270"/>
</dbReference>
<gene>
    <name evidence="4" type="primary">LOC112291350</name>
    <name evidence="3" type="ORF">PHYPA_018305</name>
</gene>
<dbReference type="GO" id="GO:0045037">
    <property type="term" value="P:protein import into chloroplast stroma"/>
    <property type="evidence" value="ECO:0000318"/>
    <property type="project" value="GO_Central"/>
</dbReference>
<feature type="transmembrane region" description="Helical" evidence="2">
    <location>
        <begin position="99"/>
        <end position="118"/>
    </location>
</feature>
<name>A0A2K1JH71_PHYPA</name>
<reference evidence="3 5" key="1">
    <citation type="journal article" date="2008" name="Science">
        <title>The Physcomitrella genome reveals evolutionary insights into the conquest of land by plants.</title>
        <authorList>
            <person name="Rensing S."/>
            <person name="Lang D."/>
            <person name="Zimmer A."/>
            <person name="Terry A."/>
            <person name="Salamov A."/>
            <person name="Shapiro H."/>
            <person name="Nishiyama T."/>
            <person name="Perroud P.-F."/>
            <person name="Lindquist E."/>
            <person name="Kamisugi Y."/>
            <person name="Tanahashi T."/>
            <person name="Sakakibara K."/>
            <person name="Fujita T."/>
            <person name="Oishi K."/>
            <person name="Shin-I T."/>
            <person name="Kuroki Y."/>
            <person name="Toyoda A."/>
            <person name="Suzuki Y."/>
            <person name="Hashimoto A."/>
            <person name="Yamaguchi K."/>
            <person name="Sugano A."/>
            <person name="Kohara Y."/>
            <person name="Fujiyama A."/>
            <person name="Anterola A."/>
            <person name="Aoki S."/>
            <person name="Ashton N."/>
            <person name="Barbazuk W.B."/>
            <person name="Barker E."/>
            <person name="Bennetzen J."/>
            <person name="Bezanilla M."/>
            <person name="Blankenship R."/>
            <person name="Cho S.H."/>
            <person name="Dutcher S."/>
            <person name="Estelle M."/>
            <person name="Fawcett J.A."/>
            <person name="Gundlach H."/>
            <person name="Hanada K."/>
            <person name="Heyl A."/>
            <person name="Hicks K.A."/>
            <person name="Hugh J."/>
            <person name="Lohr M."/>
            <person name="Mayer K."/>
            <person name="Melkozernov A."/>
            <person name="Murata T."/>
            <person name="Nelson D."/>
            <person name="Pils B."/>
            <person name="Prigge M."/>
            <person name="Reiss B."/>
            <person name="Renner T."/>
            <person name="Rombauts S."/>
            <person name="Rushton P."/>
            <person name="Sanderfoot A."/>
            <person name="Schween G."/>
            <person name="Shiu S.-H."/>
            <person name="Stueber K."/>
            <person name="Theodoulou F.L."/>
            <person name="Tu H."/>
            <person name="Van de Peer Y."/>
            <person name="Verrier P.J."/>
            <person name="Waters E."/>
            <person name="Wood A."/>
            <person name="Yang L."/>
            <person name="Cove D."/>
            <person name="Cuming A."/>
            <person name="Hasebe M."/>
            <person name="Lucas S."/>
            <person name="Mishler D.B."/>
            <person name="Reski R."/>
            <person name="Grigoriev I."/>
            <person name="Quatrano R.S."/>
            <person name="Boore J.L."/>
        </authorList>
    </citation>
    <scope>NUCLEOTIDE SEQUENCE [LARGE SCALE GENOMIC DNA]</scope>
    <source>
        <strain evidence="4 5">cv. Gransden 2004</strain>
    </source>
</reference>
<dbReference type="AlphaFoldDB" id="A0A2K1JH71"/>
<dbReference type="Pfam" id="PF16940">
    <property type="entry name" value="Tic110"/>
    <property type="match status" value="1"/>
</dbReference>
<evidence type="ECO:0000256" key="1">
    <source>
        <dbReference type="SAM" id="MobiDB-lite"/>
    </source>
</evidence>
<evidence type="ECO:0000313" key="5">
    <source>
        <dbReference type="Proteomes" id="UP000006727"/>
    </source>
</evidence>
<feature type="compositionally biased region" description="Acidic residues" evidence="1">
    <location>
        <begin position="685"/>
        <end position="694"/>
    </location>
</feature>
<reference evidence="3 5" key="2">
    <citation type="journal article" date="2018" name="Plant J.">
        <title>The Physcomitrella patens chromosome-scale assembly reveals moss genome structure and evolution.</title>
        <authorList>
            <person name="Lang D."/>
            <person name="Ullrich K.K."/>
            <person name="Murat F."/>
            <person name="Fuchs J."/>
            <person name="Jenkins J."/>
            <person name="Haas F.B."/>
            <person name="Piednoel M."/>
            <person name="Gundlach H."/>
            <person name="Van Bel M."/>
            <person name="Meyberg R."/>
            <person name="Vives C."/>
            <person name="Morata J."/>
            <person name="Symeonidi A."/>
            <person name="Hiss M."/>
            <person name="Muchero W."/>
            <person name="Kamisugi Y."/>
            <person name="Saleh O."/>
            <person name="Blanc G."/>
            <person name="Decker E.L."/>
            <person name="van Gessel N."/>
            <person name="Grimwood J."/>
            <person name="Hayes R.D."/>
            <person name="Graham S.W."/>
            <person name="Gunter L.E."/>
            <person name="McDaniel S.F."/>
            <person name="Hoernstein S.N.W."/>
            <person name="Larsson A."/>
            <person name="Li F.W."/>
            <person name="Perroud P.F."/>
            <person name="Phillips J."/>
            <person name="Ranjan P."/>
            <person name="Rokshar D.S."/>
            <person name="Rothfels C.J."/>
            <person name="Schneider L."/>
            <person name="Shu S."/>
            <person name="Stevenson D.W."/>
            <person name="Thummler F."/>
            <person name="Tillich M."/>
            <person name="Villarreal Aguilar J.C."/>
            <person name="Widiez T."/>
            <person name="Wong G.K."/>
            <person name="Wymore A."/>
            <person name="Zhang Y."/>
            <person name="Zimmer A.D."/>
            <person name="Quatrano R.S."/>
            <person name="Mayer K.F.X."/>
            <person name="Goodstein D."/>
            <person name="Casacuberta J.M."/>
            <person name="Vandepoele K."/>
            <person name="Reski R."/>
            <person name="Cuming A.C."/>
            <person name="Tuskan G.A."/>
            <person name="Maumus F."/>
            <person name="Salse J."/>
            <person name="Schmutz J."/>
            <person name="Rensing S.A."/>
        </authorList>
    </citation>
    <scope>NUCLEOTIDE SEQUENCE [LARGE SCALE GENOMIC DNA]</scope>
    <source>
        <strain evidence="4 5">cv. Gransden 2004</strain>
    </source>
</reference>
<sequence>MMASQAQALRGDLHLSSVASASSSGIPSFTSLGRVSLPRGPGKSPSLAPASRSRRRLTCRALEEQQNAKSSPKVSLFGSEQPLSGPQKILEGLPAPARYVGSAVVVAGALAAGYLLGGRVPAGRFQGSQVAAIGGAVAVGALGGATVVAFNAVAPQVAAVQLRNKLVNHSDPMSVTPAEIDELAKKYGVSRQDERFNAEIRELYASYITGIIPAGNEDLRGDEVESIIGFKNALGLDDPDAAAMHIEVGRRLFRQRLEIGDREGAVEERRTFQKLVYVSTLVFGEASKFLLPWKRVFKVTDAQVDVAVRDNATRLFNVQLSSVGPDFGVQQIKDLRKIQLKLKLTDEVTAEVFRTHVQKQLEQHISSAMEILKSRARIKDTAKIVSDLDNALAFNAKLGSIASEADANDLLPGIGPISVLGGQFESDRGMDDLKQLYRIYLTEAFSGGKLEDDKVAALGQLRNMFGMGKREAEDVMQEVVVKIYRRMLAKAVQSGDLEAAPSKAMFLQNLCDTLKFDPTKASEVHEEIYRNKLEQCVADGKLDDEDVKNLLRLRVFLCIPQEIVDNAHAEICGRIFTKVVDDAISAGIDGYDAEMKSAVRDAATGLRLTQKAAMDIAAKAVRGVFLTYVKRSRSAGSRVESARELKKMVIFSNIVVSELIADIKGDTPAPEKEETKEETKKDEKEIDLEDEEDFENIQSLKKTKPGAHLEGRMEKKSQNEITIRDELELRERTDLYRTYLIYCLSGETTGMPMGTQIVTQRDDTEFVRLGQLGQILGMSSKEVADVHKGLAEQAFSQQAKVILADGQLSKARMEQLTELQKQLGLPAESAKKVIEGITTTRMSGAIESAINQGRLNVEEVKELREAGVDIDGMIPKPVRQKLFKKVVDRTLSSGTGDFDEAELYEKMPAELGITTDEAKKMTLDLAKERLSNSLIQAVSLLRQKKPADVVSTLNNLLACDKVSPSPALSWAVKDELLDLFCIYVKEPQSEDKVSRLRELLGIDESQAKSLQEMVSTKGFSLGLEEEEFSF</sequence>
<organism evidence="3">
    <name type="scientific">Physcomitrium patens</name>
    <name type="common">Spreading-leaved earth moss</name>
    <name type="synonym">Physcomitrella patens</name>
    <dbReference type="NCBI Taxonomy" id="3218"/>
    <lineage>
        <taxon>Eukaryota</taxon>
        <taxon>Viridiplantae</taxon>
        <taxon>Streptophyta</taxon>
        <taxon>Embryophyta</taxon>
        <taxon>Bryophyta</taxon>
        <taxon>Bryophytina</taxon>
        <taxon>Bryopsida</taxon>
        <taxon>Funariidae</taxon>
        <taxon>Funariales</taxon>
        <taxon>Funariaceae</taxon>
        <taxon>Physcomitrium</taxon>
    </lineage>
</organism>
<evidence type="ECO:0000313" key="3">
    <source>
        <dbReference type="EMBL" id="PNR40902.1"/>
    </source>
</evidence>
<dbReference type="GeneID" id="112291350"/>
<dbReference type="EnsemblPlants" id="Pp3c14_10270V3.1">
    <property type="protein sequence ID" value="Pp3c14_10270V3.1"/>
    <property type="gene ID" value="Pp3c14_10270"/>
</dbReference>
<dbReference type="STRING" id="3218.A0A2K1JH71"/>
<feature type="transmembrane region" description="Helical" evidence="2">
    <location>
        <begin position="130"/>
        <end position="154"/>
    </location>
</feature>
<proteinExistence type="predicted"/>
<dbReference type="OrthoDB" id="191196at2759"/>
<keyword evidence="2" id="KW-1133">Transmembrane helix</keyword>
<feature type="region of interest" description="Disordered" evidence="1">
    <location>
        <begin position="665"/>
        <end position="694"/>
    </location>
</feature>
<dbReference type="InterPro" id="IPR031610">
    <property type="entry name" value="TIC110"/>
</dbReference>
<dbReference type="PaxDb" id="3218-PP1S509_22V6.2"/>
<dbReference type="RefSeq" id="XP_024394382.1">
    <property type="nucleotide sequence ID" value="XM_024538614.2"/>
</dbReference>
<keyword evidence="2" id="KW-0812">Transmembrane</keyword>
<dbReference type="PANTHER" id="PTHR34935">
    <property type="entry name" value="PROTEIN TIC110, CHLOROPLASTIC"/>
    <property type="match status" value="1"/>
</dbReference>
<feature type="region of interest" description="Disordered" evidence="1">
    <location>
        <begin position="31"/>
        <end position="55"/>
    </location>
</feature>
<dbReference type="OMA" id="PTEYAQK"/>
<dbReference type="PANTHER" id="PTHR34935:SF3">
    <property type="entry name" value="PROTEIN TIC110, CHLOROPLASTIC"/>
    <property type="match status" value="1"/>
</dbReference>
<protein>
    <submittedName>
        <fullName evidence="3 4">Uncharacterized protein</fullName>
    </submittedName>
</protein>
<evidence type="ECO:0000256" key="2">
    <source>
        <dbReference type="SAM" id="Phobius"/>
    </source>
</evidence>
<keyword evidence="5" id="KW-1185">Reference proteome</keyword>
<dbReference type="GO" id="GO:0061927">
    <property type="term" value="C:TOC-TIC supercomplex I"/>
    <property type="evidence" value="ECO:0000318"/>
    <property type="project" value="GO_Central"/>
</dbReference>